<evidence type="ECO:0000256" key="2">
    <source>
        <dbReference type="SAM" id="Phobius"/>
    </source>
</evidence>
<keyword evidence="2" id="KW-0472">Membrane</keyword>
<name>A0ABM9HCM9_9BACT</name>
<feature type="transmembrane region" description="Helical" evidence="2">
    <location>
        <begin position="69"/>
        <end position="91"/>
    </location>
</feature>
<evidence type="ECO:0000313" key="3">
    <source>
        <dbReference type="EMBL" id="CAI2717809.1"/>
    </source>
</evidence>
<dbReference type="EMBL" id="OX336137">
    <property type="protein sequence ID" value="CAI2717809.1"/>
    <property type="molecule type" value="Genomic_DNA"/>
</dbReference>
<dbReference type="Proteomes" id="UP001157733">
    <property type="component" value="Chromosome"/>
</dbReference>
<keyword evidence="4" id="KW-1185">Reference proteome</keyword>
<feature type="region of interest" description="Disordered" evidence="1">
    <location>
        <begin position="1"/>
        <end position="53"/>
    </location>
</feature>
<dbReference type="RefSeq" id="WP_282010728.1">
    <property type="nucleotide sequence ID" value="NZ_OX336137.1"/>
</dbReference>
<accession>A0ABM9HCM9</accession>
<organism evidence="3 4">
    <name type="scientific">Nitrospina watsonii</name>
    <dbReference type="NCBI Taxonomy" id="1323948"/>
    <lineage>
        <taxon>Bacteria</taxon>
        <taxon>Pseudomonadati</taxon>
        <taxon>Nitrospinota/Tectimicrobiota group</taxon>
        <taxon>Nitrospinota</taxon>
        <taxon>Nitrospinia</taxon>
        <taxon>Nitrospinales</taxon>
        <taxon>Nitrospinaceae</taxon>
        <taxon>Nitrospina</taxon>
    </lineage>
</organism>
<evidence type="ECO:0000313" key="4">
    <source>
        <dbReference type="Proteomes" id="UP001157733"/>
    </source>
</evidence>
<feature type="compositionally biased region" description="Basic and acidic residues" evidence="1">
    <location>
        <begin position="1"/>
        <end position="15"/>
    </location>
</feature>
<proteinExistence type="predicted"/>
<keyword evidence="2" id="KW-0812">Transmembrane</keyword>
<reference evidence="3 4" key="1">
    <citation type="submission" date="2022-09" db="EMBL/GenBank/DDBJ databases">
        <authorList>
            <person name="Kop L."/>
        </authorList>
    </citation>
    <scope>NUCLEOTIDE SEQUENCE [LARGE SCALE GENOMIC DNA]</scope>
    <source>
        <strain evidence="3 4">347</strain>
    </source>
</reference>
<evidence type="ECO:0000256" key="1">
    <source>
        <dbReference type="SAM" id="MobiDB-lite"/>
    </source>
</evidence>
<gene>
    <name evidence="3" type="ORF">NSPWAT_0950</name>
</gene>
<keyword evidence="2" id="KW-1133">Transmembrane helix</keyword>
<sequence>MESRDENLEPDRSHEEEAEAQPAPASPADKDDTPHKPATTATSTPGPITDQGEELEALRMEIKKNRREITIVKTMLYLSFIVVLVVMYYAINKTQVLKLQDLGTQLTLSQNQASLNLGVQQKTTEERIHALEAALQQVMEKVMTPQNTTPAVDHPGKLNRLEETVTGINGSLSLLEPNSPMLRVKVDLVKENAAAMVESYKQVLVEPKP</sequence>
<protein>
    <submittedName>
        <fullName evidence="3">Uncharacterized protein</fullName>
    </submittedName>
</protein>